<feature type="domain" description="F-box" evidence="2">
    <location>
        <begin position="19"/>
        <end position="54"/>
    </location>
</feature>
<dbReference type="InterPro" id="IPR001810">
    <property type="entry name" value="F-box_dom"/>
</dbReference>
<dbReference type="InterPro" id="IPR050233">
    <property type="entry name" value="A_thaliana_F-box"/>
</dbReference>
<dbReference type="PANTHER" id="PTHR47993">
    <property type="entry name" value="OS09G0372900 PROTEIN-RELATED"/>
    <property type="match status" value="1"/>
</dbReference>
<dbReference type="InterPro" id="IPR036047">
    <property type="entry name" value="F-box-like_dom_sf"/>
</dbReference>
<accession>A0ABC8VDD4</accession>
<organism evidence="3 4">
    <name type="scientific">Urochloa decumbens</name>
    <dbReference type="NCBI Taxonomy" id="240449"/>
    <lineage>
        <taxon>Eukaryota</taxon>
        <taxon>Viridiplantae</taxon>
        <taxon>Streptophyta</taxon>
        <taxon>Embryophyta</taxon>
        <taxon>Tracheophyta</taxon>
        <taxon>Spermatophyta</taxon>
        <taxon>Magnoliopsida</taxon>
        <taxon>Liliopsida</taxon>
        <taxon>Poales</taxon>
        <taxon>Poaceae</taxon>
        <taxon>PACMAD clade</taxon>
        <taxon>Panicoideae</taxon>
        <taxon>Panicodae</taxon>
        <taxon>Paniceae</taxon>
        <taxon>Melinidinae</taxon>
        <taxon>Urochloa</taxon>
    </lineage>
</organism>
<dbReference type="InterPro" id="IPR013187">
    <property type="entry name" value="F-box-assoc_dom_typ3"/>
</dbReference>
<dbReference type="Proteomes" id="UP001497457">
    <property type="component" value="Chromosome 1b"/>
</dbReference>
<name>A0ABC8VDD4_9POAL</name>
<evidence type="ECO:0008006" key="5">
    <source>
        <dbReference type="Google" id="ProtNLM"/>
    </source>
</evidence>
<evidence type="ECO:0000259" key="1">
    <source>
        <dbReference type="Pfam" id="PF08268"/>
    </source>
</evidence>
<dbReference type="EMBL" id="OZ075111">
    <property type="protein sequence ID" value="CAL4888555.1"/>
    <property type="molecule type" value="Genomic_DNA"/>
</dbReference>
<evidence type="ECO:0000313" key="3">
    <source>
        <dbReference type="EMBL" id="CAL4888555.1"/>
    </source>
</evidence>
<evidence type="ECO:0000313" key="4">
    <source>
        <dbReference type="Proteomes" id="UP001497457"/>
    </source>
</evidence>
<gene>
    <name evidence="3" type="ORF">URODEC1_LOCUS2276</name>
</gene>
<sequence>MLQAAVPRRRRTPRLPFPVLPEELVVWEILVRLPAKALPRCRAVCRSWRRLTSTADFLLAHHRHQPSLPLVFFHGQIRDSSCNVWSDSDLDGFDLRGATAEPRLTLTSTASISGEPPPSPAVSSISTISVTLRKVLPSLSSTNVVGMYRHSSSGEYRILYLRKEYRDSGYHMLTVGSYANPRCIGLPAAAVSGPIRQYIAAGPLFVCEHPPVLLHSCLHWIIYRSRENALVVFDTVSESFRRMSPPVAVNGRWRHLLDINGALGISHMDESKTMVKLCVLQDYDTEVWSLKYQIELPMVELRGAGMNCRFEVFVASEEGDLLVFCSSLCHIFHCDSKGKLLQKFQWRHVCSKPIGHWFKESLVRHAFFQGQESDHAVHFF</sequence>
<dbReference type="SUPFAM" id="SSF81383">
    <property type="entry name" value="F-box domain"/>
    <property type="match status" value="1"/>
</dbReference>
<dbReference type="CDD" id="cd22157">
    <property type="entry name" value="F-box_AtFBW1-like"/>
    <property type="match status" value="1"/>
</dbReference>
<dbReference type="Pfam" id="PF12937">
    <property type="entry name" value="F-box-like"/>
    <property type="match status" value="1"/>
</dbReference>
<dbReference type="Pfam" id="PF08268">
    <property type="entry name" value="FBA_3"/>
    <property type="match status" value="1"/>
</dbReference>
<proteinExistence type="predicted"/>
<reference evidence="3" key="1">
    <citation type="submission" date="2024-10" db="EMBL/GenBank/DDBJ databases">
        <authorList>
            <person name="Ryan C."/>
        </authorList>
    </citation>
    <scope>NUCLEOTIDE SEQUENCE [LARGE SCALE GENOMIC DNA]</scope>
</reference>
<evidence type="ECO:0000259" key="2">
    <source>
        <dbReference type="Pfam" id="PF12937"/>
    </source>
</evidence>
<dbReference type="AlphaFoldDB" id="A0ABC8VDD4"/>
<protein>
    <recommendedName>
        <fullName evidence="5">F-box domain-containing protein</fullName>
    </recommendedName>
</protein>
<dbReference type="Gene3D" id="1.20.1280.50">
    <property type="match status" value="1"/>
</dbReference>
<keyword evidence="4" id="KW-1185">Reference proteome</keyword>
<dbReference type="PANTHER" id="PTHR47993:SF93">
    <property type="entry name" value="OS04G0195100 PROTEIN"/>
    <property type="match status" value="1"/>
</dbReference>
<feature type="domain" description="F-box associated beta-propeller type 3" evidence="1">
    <location>
        <begin position="226"/>
        <end position="351"/>
    </location>
</feature>